<feature type="compositionally biased region" description="Basic and acidic residues" evidence="1">
    <location>
        <begin position="258"/>
        <end position="273"/>
    </location>
</feature>
<organism evidence="5 6">
    <name type="scientific">Neofusicoccum ribis</name>
    <dbReference type="NCBI Taxonomy" id="45134"/>
    <lineage>
        <taxon>Eukaryota</taxon>
        <taxon>Fungi</taxon>
        <taxon>Dikarya</taxon>
        <taxon>Ascomycota</taxon>
        <taxon>Pezizomycotina</taxon>
        <taxon>Dothideomycetes</taxon>
        <taxon>Dothideomycetes incertae sedis</taxon>
        <taxon>Botryosphaeriales</taxon>
        <taxon>Botryosphaeriaceae</taxon>
        <taxon>Neofusicoccum</taxon>
    </lineage>
</organism>
<feature type="domain" description="DUF7025" evidence="3">
    <location>
        <begin position="329"/>
        <end position="440"/>
    </location>
</feature>
<dbReference type="Pfam" id="PF00004">
    <property type="entry name" value="AAA"/>
    <property type="match status" value="1"/>
</dbReference>
<dbReference type="PANTHER" id="PTHR46411">
    <property type="entry name" value="FAMILY ATPASE, PUTATIVE-RELATED"/>
    <property type="match status" value="1"/>
</dbReference>
<evidence type="ECO:0000256" key="1">
    <source>
        <dbReference type="SAM" id="MobiDB-lite"/>
    </source>
</evidence>
<accession>A0ABR3SGD1</accession>
<keyword evidence="6" id="KW-1185">Reference proteome</keyword>
<feature type="region of interest" description="Disordered" evidence="1">
    <location>
        <begin position="159"/>
        <end position="195"/>
    </location>
</feature>
<dbReference type="InterPro" id="IPR003959">
    <property type="entry name" value="ATPase_AAA_core"/>
</dbReference>
<dbReference type="Pfam" id="PF22942">
    <property type="entry name" value="DUF7025"/>
    <property type="match status" value="1"/>
</dbReference>
<name>A0ABR3SGD1_9PEZI</name>
<sequence length="959" mass="110625">MADKGVEEGTAPKMNVNTSAGAERKAEEAAPTMLDDEDHSDVEEVYMAHEVEQMDMGRVIRKSTMRTKQITRWNMEIHFRLRKLEQDFQKLSGEEILHGGDYSAKGPNHEACIKILSWDEFRPPRALIHPVDTPSEKHSLRLDTRKRWVLEVLERESEQAERKETAKASPQATMEDDIEGMSQQHEHKSSSGVYSKAPARLRIRSRPILTHLNDISKDELNLKPGKMVFLRPFKFFCMYEDEIRARYADLEARFGHELDSRGSERTSDKDSTKPEASNLNASKGSLNSSEVNQGEKWSIRALEHFRLLIKFMDDNLKPLFDFRRALGRKEVTKITFQELWHLFKHDQEVYVPGEKESPGIYRVYKFTGGRQIFRSQYAAPSHPFSKDLGPGSWSRAFGIQCWSLKFDGTVYRPQLKTFGIRPYEGEKEITSLPIYPLEHHATHEETRKRCEDSGKLFMKFCQKDPLYMRYTGRNQEEDSKSEQINSEVIVDFEQAYVDRITRPVAIDFDDDVIMHDYREVDEIVPGNTHCKEDGCCTSDLIHCDYDIDNDLREKHYKHGYDSPMLEARSEIETDKDRRLLPSQVHGFVLKKRKWATLSTAPSSLKEVESLNFWKDLVLDSTTKDLVEAQVMQHLQKAEDEKKEGSGANLGEFISGKGRSLVILLHGPPAECIADHVKKPLYSLTSGNLGVDPDTIEQKLENHFNLAAKWGCILLLDEADVFLQQRKHTNLNINAIVSVFLRQLEYYSGVLFLTTNRLGDIDRAFKSRIHVALEYKRFNKRTTWKVYKLCLDRLQTQYDSRNRDLDIKYDAIRDWAKKHFLDNRWNGREIFNACQTAIALAEWDVKKGERKKLALKVKHFDKVAEASRGFEKYLNDLRDEEANEAWRARTRIDDENLRGRVPQGSLNLLGTPTPSAKKPSRKAASDDDDDDDDDSDIGKKGGKRAKNQRDKSDDDSSDSN</sequence>
<evidence type="ECO:0000259" key="4">
    <source>
        <dbReference type="Pfam" id="PF23232"/>
    </source>
</evidence>
<feature type="compositionally biased region" description="Acidic residues" evidence="1">
    <location>
        <begin position="925"/>
        <end position="934"/>
    </location>
</feature>
<feature type="compositionally biased region" description="Polar residues" evidence="1">
    <location>
        <begin position="903"/>
        <end position="913"/>
    </location>
</feature>
<dbReference type="InterPro" id="IPR054289">
    <property type="entry name" value="DUF7025"/>
</dbReference>
<proteinExistence type="predicted"/>
<dbReference type="Gene3D" id="3.40.50.300">
    <property type="entry name" value="P-loop containing nucleotide triphosphate hydrolases"/>
    <property type="match status" value="1"/>
</dbReference>
<dbReference type="InterPro" id="IPR056599">
    <property type="entry name" value="AAA_lid_fung"/>
</dbReference>
<reference evidence="5 6" key="1">
    <citation type="submission" date="2024-02" db="EMBL/GenBank/DDBJ databases">
        <title>De novo assembly and annotation of 12 fungi associated with fruit tree decline syndrome in Ontario, Canada.</title>
        <authorList>
            <person name="Sulman M."/>
            <person name="Ellouze W."/>
            <person name="Ilyukhin E."/>
        </authorList>
    </citation>
    <scope>NUCLEOTIDE SEQUENCE [LARGE SCALE GENOMIC DNA]</scope>
    <source>
        <strain evidence="5 6">M1-105</strain>
    </source>
</reference>
<dbReference type="EMBL" id="JAJVDC020000172">
    <property type="protein sequence ID" value="KAL1620223.1"/>
    <property type="molecule type" value="Genomic_DNA"/>
</dbReference>
<feature type="domain" description="ATPase AAA-type core" evidence="2">
    <location>
        <begin position="671"/>
        <end position="772"/>
    </location>
</feature>
<feature type="region of interest" description="Disordered" evidence="1">
    <location>
        <begin position="1"/>
        <end position="35"/>
    </location>
</feature>
<evidence type="ECO:0000313" key="5">
    <source>
        <dbReference type="EMBL" id="KAL1620223.1"/>
    </source>
</evidence>
<gene>
    <name evidence="5" type="ORF">SLS56_009769</name>
</gene>
<protein>
    <recommendedName>
        <fullName evidence="7">ATPase AAA-type core domain-containing protein</fullName>
    </recommendedName>
</protein>
<dbReference type="PANTHER" id="PTHR46411:SF2">
    <property type="entry name" value="AAA+ ATPASE DOMAIN-CONTAINING PROTEIN"/>
    <property type="match status" value="1"/>
</dbReference>
<feature type="region of interest" description="Disordered" evidence="1">
    <location>
        <begin position="258"/>
        <end position="289"/>
    </location>
</feature>
<dbReference type="SUPFAM" id="SSF52540">
    <property type="entry name" value="P-loop containing nucleoside triphosphate hydrolases"/>
    <property type="match status" value="1"/>
</dbReference>
<evidence type="ECO:0008006" key="7">
    <source>
        <dbReference type="Google" id="ProtNLM"/>
    </source>
</evidence>
<evidence type="ECO:0000259" key="2">
    <source>
        <dbReference type="Pfam" id="PF00004"/>
    </source>
</evidence>
<evidence type="ECO:0000259" key="3">
    <source>
        <dbReference type="Pfam" id="PF22942"/>
    </source>
</evidence>
<comment type="caution">
    <text evidence="5">The sequence shown here is derived from an EMBL/GenBank/DDBJ whole genome shotgun (WGS) entry which is preliminary data.</text>
</comment>
<feature type="region of interest" description="Disordered" evidence="1">
    <location>
        <begin position="896"/>
        <end position="959"/>
    </location>
</feature>
<dbReference type="Proteomes" id="UP001521116">
    <property type="component" value="Unassembled WGS sequence"/>
</dbReference>
<dbReference type="InterPro" id="IPR027417">
    <property type="entry name" value="P-loop_NTPase"/>
</dbReference>
<feature type="compositionally biased region" description="Polar residues" evidence="1">
    <location>
        <begin position="274"/>
        <end position="289"/>
    </location>
</feature>
<dbReference type="Pfam" id="PF23232">
    <property type="entry name" value="AAA_lid_13"/>
    <property type="match status" value="1"/>
</dbReference>
<feature type="domain" description="AAA+ ATPase lid" evidence="4">
    <location>
        <begin position="778"/>
        <end position="879"/>
    </location>
</feature>
<evidence type="ECO:0000313" key="6">
    <source>
        <dbReference type="Proteomes" id="UP001521116"/>
    </source>
</evidence>